<evidence type="ECO:0000313" key="2">
    <source>
        <dbReference type="EMBL" id="KAK7289964.1"/>
    </source>
</evidence>
<reference evidence="2 3" key="1">
    <citation type="submission" date="2024-01" db="EMBL/GenBank/DDBJ databases">
        <title>The genomes of 5 underutilized Papilionoideae crops provide insights into root nodulation and disease resistanc.</title>
        <authorList>
            <person name="Yuan L."/>
        </authorList>
    </citation>
    <scope>NUCLEOTIDE SEQUENCE [LARGE SCALE GENOMIC DNA]</scope>
    <source>
        <strain evidence="2">ZHUSHIDOU_FW_LH</strain>
        <tissue evidence="2">Leaf</tissue>
    </source>
</reference>
<accession>A0AAN9J1D2</accession>
<protein>
    <submittedName>
        <fullName evidence="2">Uncharacterized protein</fullName>
    </submittedName>
</protein>
<evidence type="ECO:0000256" key="1">
    <source>
        <dbReference type="SAM" id="MobiDB-lite"/>
    </source>
</evidence>
<name>A0AAN9J1D2_CROPI</name>
<comment type="caution">
    <text evidence="2">The sequence shown here is derived from an EMBL/GenBank/DDBJ whole genome shotgun (WGS) entry which is preliminary data.</text>
</comment>
<gene>
    <name evidence="2" type="ORF">RIF29_04034</name>
</gene>
<sequence>MDVSFYVSKFCDGDSKANRPSSWINPSFSISTNENKFITVGCDHYGYLYNYFGGYTYSTGCFTKCYGNDLHMLKTKINGNCSGLGRRPDPDGVPCFQPRSSLLR</sequence>
<organism evidence="2 3">
    <name type="scientific">Crotalaria pallida</name>
    <name type="common">Smooth rattlebox</name>
    <name type="synonym">Crotalaria striata</name>
    <dbReference type="NCBI Taxonomy" id="3830"/>
    <lineage>
        <taxon>Eukaryota</taxon>
        <taxon>Viridiplantae</taxon>
        <taxon>Streptophyta</taxon>
        <taxon>Embryophyta</taxon>
        <taxon>Tracheophyta</taxon>
        <taxon>Spermatophyta</taxon>
        <taxon>Magnoliopsida</taxon>
        <taxon>eudicotyledons</taxon>
        <taxon>Gunneridae</taxon>
        <taxon>Pentapetalae</taxon>
        <taxon>rosids</taxon>
        <taxon>fabids</taxon>
        <taxon>Fabales</taxon>
        <taxon>Fabaceae</taxon>
        <taxon>Papilionoideae</taxon>
        <taxon>50 kb inversion clade</taxon>
        <taxon>genistoids sensu lato</taxon>
        <taxon>core genistoids</taxon>
        <taxon>Crotalarieae</taxon>
        <taxon>Crotalaria</taxon>
    </lineage>
</organism>
<dbReference type="Proteomes" id="UP001372338">
    <property type="component" value="Unassembled WGS sequence"/>
</dbReference>
<dbReference type="AlphaFoldDB" id="A0AAN9J1D2"/>
<evidence type="ECO:0000313" key="3">
    <source>
        <dbReference type="Proteomes" id="UP001372338"/>
    </source>
</evidence>
<dbReference type="EMBL" id="JAYWIO010000001">
    <property type="protein sequence ID" value="KAK7289964.1"/>
    <property type="molecule type" value="Genomic_DNA"/>
</dbReference>
<keyword evidence="3" id="KW-1185">Reference proteome</keyword>
<proteinExistence type="predicted"/>
<feature type="region of interest" description="Disordered" evidence="1">
    <location>
        <begin position="83"/>
        <end position="104"/>
    </location>
</feature>